<sequence length="159" mass="16810">MDDTSEAKLSDKIPAGRVSVPTSPSNAVGAETSQETLDSRLDVRVSCAEREAIGRRARALGVKPSAWARAVLRDALDDRRAEVALLERAAARPRASTASAAEVEQLRRLGINLNGLRRDAATARKAGDAVTVVVDGALLEEVLAGVTALRAELGDRTRS</sequence>
<feature type="region of interest" description="Disordered" evidence="1">
    <location>
        <begin position="1"/>
        <end position="35"/>
    </location>
</feature>
<dbReference type="AlphaFoldDB" id="H0JM69"/>
<proteinExistence type="predicted"/>
<dbReference type="PATRIC" id="fig|1114960.4.peg.682"/>
<comment type="caution">
    <text evidence="2">The sequence shown here is derived from an EMBL/GenBank/DDBJ whole genome shotgun (WGS) entry which is preliminary data.</text>
</comment>
<evidence type="ECO:0008006" key="4">
    <source>
        <dbReference type="Google" id="ProtNLM"/>
    </source>
</evidence>
<evidence type="ECO:0000256" key="1">
    <source>
        <dbReference type="SAM" id="MobiDB-lite"/>
    </source>
</evidence>
<feature type="compositionally biased region" description="Basic and acidic residues" evidence="1">
    <location>
        <begin position="1"/>
        <end position="11"/>
    </location>
</feature>
<dbReference type="EMBL" id="AHBW01000029">
    <property type="protein sequence ID" value="EHK85786.1"/>
    <property type="molecule type" value="Genomic_DNA"/>
</dbReference>
<gene>
    <name evidence="2" type="ORF">AK37_03438</name>
</gene>
<name>H0JM69_9NOCA</name>
<protein>
    <recommendedName>
        <fullName evidence="4">Mobilization protein</fullName>
    </recommendedName>
</protein>
<reference evidence="2 3" key="1">
    <citation type="submission" date="2011-12" db="EMBL/GenBank/DDBJ databases">
        <authorList>
            <person name="Kriszt B."/>
            <person name="Tancsics A."/>
            <person name="Cserhati M."/>
            <person name="Toth A."/>
            <person name="Nagy I."/>
            <person name="Horvath B."/>
            <person name="Tamura T."/>
            <person name="Kukolya J."/>
            <person name="Szoboszlay S."/>
        </authorList>
    </citation>
    <scope>NUCLEOTIDE SEQUENCE [LARGE SCALE GENOMIC DNA]</scope>
    <source>
        <strain evidence="2 3">AK37</strain>
    </source>
</reference>
<evidence type="ECO:0000313" key="2">
    <source>
        <dbReference type="EMBL" id="EHK85786.1"/>
    </source>
</evidence>
<evidence type="ECO:0000313" key="3">
    <source>
        <dbReference type="Proteomes" id="UP000005064"/>
    </source>
</evidence>
<dbReference type="Proteomes" id="UP000005064">
    <property type="component" value="Unassembled WGS sequence"/>
</dbReference>
<feature type="compositionally biased region" description="Polar residues" evidence="1">
    <location>
        <begin position="20"/>
        <end position="35"/>
    </location>
</feature>
<organism evidence="2 3">
    <name type="scientific">Rhodococcus pyridinivorans AK37</name>
    <dbReference type="NCBI Taxonomy" id="1114960"/>
    <lineage>
        <taxon>Bacteria</taxon>
        <taxon>Bacillati</taxon>
        <taxon>Actinomycetota</taxon>
        <taxon>Actinomycetes</taxon>
        <taxon>Mycobacteriales</taxon>
        <taxon>Nocardiaceae</taxon>
        <taxon>Rhodococcus</taxon>
    </lineage>
</organism>
<accession>H0JM69</accession>